<dbReference type="Proteomes" id="UP000179266">
    <property type="component" value="Unassembled WGS sequence"/>
</dbReference>
<dbReference type="AlphaFoldDB" id="A0A1F7S7L7"/>
<feature type="transmembrane region" description="Helical" evidence="1">
    <location>
        <begin position="449"/>
        <end position="465"/>
    </location>
</feature>
<organism evidence="2 3">
    <name type="scientific">Candidatus Schekmanbacteria bacterium RBG_13_48_7</name>
    <dbReference type="NCBI Taxonomy" id="1817878"/>
    <lineage>
        <taxon>Bacteria</taxon>
        <taxon>Candidatus Schekmaniibacteriota</taxon>
    </lineage>
</organism>
<feature type="transmembrane region" description="Helical" evidence="1">
    <location>
        <begin position="564"/>
        <end position="584"/>
    </location>
</feature>
<sequence>MKTYSLSNQDEYSLKIYLWISAIVSILIILIPLTLHSKYFALCPLLKSYFTGYGILFLLFSISSYQLRNYLSITWKLRILRYDPYTWIFFFLIFVLSSLNVNPEGKNESVLHLLFFILLSVKAWLLFSDIQFKNEDPEYNPYINFKSGTLFLLILTIYLPFGYIYASRFEPTGDEPHYLLITHSLVTDADIDIANNYKRGDFKNFYSEKLEPQPWEINLKNKSYSYHSIGYSLFLIPGYFLGGRTGAVIQNQLLAVFLSILFLNFLRTSFSDTKSIFIAWIIFTFTSPFLLYSCLLYPEMLAACITFYLYNQFLDHKSKTKLHSGFNLFLLFYISLLKIRFAPLVVFLLCIFFVVNYRFKRIAVCIGCILFLGVTIYFTDLYFLHGILFTANYDPVYAFKEILNIKARLVIKGILSLFIDQELGLFWATPLYLFIVFGIGKIWRTKHRWILFIIFGYVIILVQLKKLGFHGLESPSPRYLVCLLPFFGILLYSGLAEISSEIQKKLFVLLIILTYIFTAFRWCMQQGFFEIADGKNDLLTVLDIQNKYHFQRFFPTIFRNQPEAVWSIIFLIFIATIISIYSAISHSKKSKTYLKINMIDLIRSGILLSGLCLFILYLLDTQIPLTRLEAEDMACKNCISFPADLAWWKRDWHDWESTDIGRELFPENQLSALQNLKTTPEKIIVFANRTGSSDQEPALQIFLCDRLVGIIRVTNKKFTKSEDTKLLFLKSSGKLSLNKWGIYEIIIPVLDCNYPFTINILADEHNTESILINRVEFERKR</sequence>
<feature type="transmembrane region" description="Helical" evidence="1">
    <location>
        <begin position="109"/>
        <end position="127"/>
    </location>
</feature>
<feature type="transmembrane region" description="Helical" evidence="1">
    <location>
        <begin position="278"/>
        <end position="310"/>
    </location>
</feature>
<proteinExistence type="predicted"/>
<evidence type="ECO:0000256" key="1">
    <source>
        <dbReference type="SAM" id="Phobius"/>
    </source>
</evidence>
<comment type="caution">
    <text evidence="2">The sequence shown here is derived from an EMBL/GenBank/DDBJ whole genome shotgun (WGS) entry which is preliminary data.</text>
</comment>
<feature type="transmembrane region" description="Helical" evidence="1">
    <location>
        <begin position="596"/>
        <end position="619"/>
    </location>
</feature>
<gene>
    <name evidence="2" type="ORF">A2161_01270</name>
</gene>
<feature type="transmembrane region" description="Helical" evidence="1">
    <location>
        <begin position="147"/>
        <end position="166"/>
    </location>
</feature>
<feature type="transmembrane region" description="Helical" evidence="1">
    <location>
        <begin position="507"/>
        <end position="529"/>
    </location>
</feature>
<feature type="transmembrane region" description="Helical" evidence="1">
    <location>
        <begin position="330"/>
        <end position="355"/>
    </location>
</feature>
<name>A0A1F7S7L7_9BACT</name>
<feature type="transmembrane region" description="Helical" evidence="1">
    <location>
        <begin position="85"/>
        <end position="102"/>
    </location>
</feature>
<dbReference type="EMBL" id="MGDD01000013">
    <property type="protein sequence ID" value="OGL49786.1"/>
    <property type="molecule type" value="Genomic_DNA"/>
</dbReference>
<feature type="transmembrane region" description="Helical" evidence="1">
    <location>
        <begin position="48"/>
        <end position="65"/>
    </location>
</feature>
<feature type="transmembrane region" description="Helical" evidence="1">
    <location>
        <begin position="362"/>
        <end position="384"/>
    </location>
</feature>
<feature type="transmembrane region" description="Helical" evidence="1">
    <location>
        <begin position="248"/>
        <end position="266"/>
    </location>
</feature>
<feature type="transmembrane region" description="Helical" evidence="1">
    <location>
        <begin position="424"/>
        <end position="442"/>
    </location>
</feature>
<feature type="transmembrane region" description="Helical" evidence="1">
    <location>
        <begin position="477"/>
        <end position="495"/>
    </location>
</feature>
<keyword evidence="1" id="KW-0472">Membrane</keyword>
<keyword evidence="1" id="KW-1133">Transmembrane helix</keyword>
<accession>A0A1F7S7L7</accession>
<evidence type="ECO:0000313" key="3">
    <source>
        <dbReference type="Proteomes" id="UP000179266"/>
    </source>
</evidence>
<protein>
    <submittedName>
        <fullName evidence="2">Uncharacterized protein</fullName>
    </submittedName>
</protein>
<evidence type="ECO:0000313" key="2">
    <source>
        <dbReference type="EMBL" id="OGL49786.1"/>
    </source>
</evidence>
<reference evidence="2 3" key="1">
    <citation type="journal article" date="2016" name="Nat. Commun.">
        <title>Thousands of microbial genomes shed light on interconnected biogeochemical processes in an aquifer system.</title>
        <authorList>
            <person name="Anantharaman K."/>
            <person name="Brown C.T."/>
            <person name="Hug L.A."/>
            <person name="Sharon I."/>
            <person name="Castelle C.J."/>
            <person name="Probst A.J."/>
            <person name="Thomas B.C."/>
            <person name="Singh A."/>
            <person name="Wilkins M.J."/>
            <person name="Karaoz U."/>
            <person name="Brodie E.L."/>
            <person name="Williams K.H."/>
            <person name="Hubbard S.S."/>
            <person name="Banfield J.F."/>
        </authorList>
    </citation>
    <scope>NUCLEOTIDE SEQUENCE [LARGE SCALE GENOMIC DNA]</scope>
</reference>
<keyword evidence="1" id="KW-0812">Transmembrane</keyword>
<feature type="transmembrane region" description="Helical" evidence="1">
    <location>
        <begin position="16"/>
        <end position="36"/>
    </location>
</feature>